<dbReference type="SUPFAM" id="SSF49785">
    <property type="entry name" value="Galactose-binding domain-like"/>
    <property type="match status" value="1"/>
</dbReference>
<sequence length="553" mass="62034">MGRLYKLLLTLMIILCVALFNVSAISAGENTSEVGFKFLFGGSEKEDYITIDQASVYSEKIGYGLENSSDIQINNGSISGSEILFRTDLPVNDYSISLVAPSTLDAAKTKVFINGVEIKKPWVKQEGENVLLFRYALIDEAMNFKITGEIASVSQLSINPLPKRTAGENPSVFLISDSTVRNYEIARAPMTGWGQVIDRLFKSEIKVENRAMGGRSTKVAYNEGRLNDLLVDIKPGDYVFIQFAHNDEAVNYPDRYVTVDEYKEYLTNYYIKGALQRGATPVGLTSMNRRTFNKEMGIFVDSFPTYTQAMKEVAAENNLQLLDLNAKSLEYYNYLGYDGTASIFMQLKPGEYPNYPSGLNDNTHFKEAGAKQMARMIIEEINDKIPDLSHYTLPYHKVMKEVFKDTETLWEREQIEKMVLLGVMPVGGKNFKPEQDVRFVDYLDMIEKLTGIQAAELGIESIVKKPELLTREMAVSLALDSYALKKNITPPEGSLDSYADKDEVSSNLANKVASAAELNLLIPTENNLLNPKAVMTKKDTAVLLYKIYILLNR</sequence>
<dbReference type="InterPro" id="IPR008979">
    <property type="entry name" value="Galactose-bd-like_sf"/>
</dbReference>
<keyword evidence="4" id="KW-1185">Reference proteome</keyword>
<accession>A0A179SLA1</accession>
<dbReference type="InterPro" id="IPR036514">
    <property type="entry name" value="SGNH_hydro_sf"/>
</dbReference>
<comment type="caution">
    <text evidence="3">The sequence shown here is derived from an EMBL/GenBank/DDBJ whole genome shotgun (WGS) entry which is preliminary data.</text>
</comment>
<dbReference type="InterPro" id="IPR037459">
    <property type="entry name" value="RhgT-like"/>
</dbReference>
<reference evidence="4" key="1">
    <citation type="submission" date="2016-04" db="EMBL/GenBank/DDBJ databases">
        <authorList>
            <person name="Lyu Z."/>
            <person name="Lyu W."/>
        </authorList>
    </citation>
    <scope>NUCLEOTIDE SEQUENCE [LARGE SCALE GENOMIC DNA]</scope>
    <source>
        <strain evidence="4">C44</strain>
    </source>
</reference>
<gene>
    <name evidence="3" type="ORF">A6K24_13845</name>
</gene>
<comment type="similarity">
    <text evidence="1">Belongs to the 'GDSL' lipolytic enzyme family.</text>
</comment>
<dbReference type="Gene3D" id="2.60.120.430">
    <property type="entry name" value="Galactose-binding lectin"/>
    <property type="match status" value="1"/>
</dbReference>
<name>A0A179SLA1_9BACI</name>
<dbReference type="EMBL" id="LWSG01000046">
    <property type="protein sequence ID" value="OAS82134.1"/>
    <property type="molecule type" value="Genomic_DNA"/>
</dbReference>
<dbReference type="Pfam" id="PF00657">
    <property type="entry name" value="Lipase_GDSL"/>
    <property type="match status" value="1"/>
</dbReference>
<dbReference type="GO" id="GO:0016788">
    <property type="term" value="F:hydrolase activity, acting on ester bonds"/>
    <property type="evidence" value="ECO:0007669"/>
    <property type="project" value="InterPro"/>
</dbReference>
<dbReference type="AlphaFoldDB" id="A0A179SLA1"/>
<proteinExistence type="inferred from homology"/>
<dbReference type="Proteomes" id="UP000078534">
    <property type="component" value="Unassembled WGS sequence"/>
</dbReference>
<evidence type="ECO:0000313" key="4">
    <source>
        <dbReference type="Proteomes" id="UP000078534"/>
    </source>
</evidence>
<dbReference type="PANTHER" id="PTHR43695">
    <property type="entry name" value="PUTATIVE (AFU_ORTHOLOGUE AFUA_2G17250)-RELATED"/>
    <property type="match status" value="1"/>
</dbReference>
<dbReference type="SUPFAM" id="SSF52266">
    <property type="entry name" value="SGNH hydrolase"/>
    <property type="match status" value="1"/>
</dbReference>
<evidence type="ECO:0000256" key="1">
    <source>
        <dbReference type="ARBA" id="ARBA00008668"/>
    </source>
</evidence>
<dbReference type="OrthoDB" id="191551at2"/>
<keyword evidence="2" id="KW-0378">Hydrolase</keyword>
<dbReference type="CDD" id="cd01821">
    <property type="entry name" value="Rhamnogalacturan_acetylesterase_like"/>
    <property type="match status" value="1"/>
</dbReference>
<dbReference type="InterPro" id="IPR001087">
    <property type="entry name" value="GDSL"/>
</dbReference>
<organism evidence="3 4">
    <name type="scientific">Metabacillus litoralis</name>
    <dbReference type="NCBI Taxonomy" id="152268"/>
    <lineage>
        <taxon>Bacteria</taxon>
        <taxon>Bacillati</taxon>
        <taxon>Bacillota</taxon>
        <taxon>Bacilli</taxon>
        <taxon>Bacillales</taxon>
        <taxon>Bacillaceae</taxon>
        <taxon>Metabacillus</taxon>
    </lineage>
</organism>
<dbReference type="PANTHER" id="PTHR43695:SF1">
    <property type="entry name" value="RHAMNOGALACTURONAN ACETYLESTERASE"/>
    <property type="match status" value="1"/>
</dbReference>
<dbReference type="STRING" id="152268.A6K24_13845"/>
<protein>
    <submittedName>
        <fullName evidence="3">Uncharacterized protein</fullName>
    </submittedName>
</protein>
<dbReference type="Gene3D" id="3.40.50.1110">
    <property type="entry name" value="SGNH hydrolase"/>
    <property type="match status" value="1"/>
</dbReference>
<dbReference type="RefSeq" id="WP_066340728.1">
    <property type="nucleotide sequence ID" value="NZ_LWSG01000046.1"/>
</dbReference>
<evidence type="ECO:0000313" key="3">
    <source>
        <dbReference type="EMBL" id="OAS82134.1"/>
    </source>
</evidence>
<evidence type="ECO:0000256" key="2">
    <source>
        <dbReference type="ARBA" id="ARBA00022801"/>
    </source>
</evidence>